<dbReference type="EMBL" id="JARQZJ010000080">
    <property type="protein sequence ID" value="KAK9882714.1"/>
    <property type="molecule type" value="Genomic_DNA"/>
</dbReference>
<reference evidence="1 2" key="1">
    <citation type="submission" date="2023-03" db="EMBL/GenBank/DDBJ databases">
        <title>Genome insight into feeding habits of ladybird beetles.</title>
        <authorList>
            <person name="Li H.-S."/>
            <person name="Huang Y.-H."/>
            <person name="Pang H."/>
        </authorList>
    </citation>
    <scope>NUCLEOTIDE SEQUENCE [LARGE SCALE GENOMIC DNA]</scope>
    <source>
        <strain evidence="1">SYSU_2023b</strain>
        <tissue evidence="1">Whole body</tissue>
    </source>
</reference>
<evidence type="ECO:0000313" key="1">
    <source>
        <dbReference type="EMBL" id="KAK9882714.1"/>
    </source>
</evidence>
<dbReference type="Proteomes" id="UP001431783">
    <property type="component" value="Unassembled WGS sequence"/>
</dbReference>
<protein>
    <submittedName>
        <fullName evidence="1">Uncharacterized protein</fullName>
    </submittedName>
</protein>
<gene>
    <name evidence="1" type="ORF">WA026_022765</name>
</gene>
<accession>A0AAW1UPI8</accession>
<keyword evidence="2" id="KW-1185">Reference proteome</keyword>
<evidence type="ECO:0000313" key="2">
    <source>
        <dbReference type="Proteomes" id="UP001431783"/>
    </source>
</evidence>
<comment type="caution">
    <text evidence="1">The sequence shown here is derived from an EMBL/GenBank/DDBJ whole genome shotgun (WGS) entry which is preliminary data.</text>
</comment>
<proteinExistence type="predicted"/>
<name>A0AAW1UPI8_9CUCU</name>
<sequence length="88" mass="10142">MASQTIKPLEYEHGRTLHLFWLSGTWLEGPEKCKPGWSGCMEMLYATRDFQTSAVVPLPFINLALQIRQQFIRLFFKLPQKGPAMDKA</sequence>
<dbReference type="AlphaFoldDB" id="A0AAW1UPI8"/>
<organism evidence="1 2">
    <name type="scientific">Henosepilachna vigintioctopunctata</name>
    <dbReference type="NCBI Taxonomy" id="420089"/>
    <lineage>
        <taxon>Eukaryota</taxon>
        <taxon>Metazoa</taxon>
        <taxon>Ecdysozoa</taxon>
        <taxon>Arthropoda</taxon>
        <taxon>Hexapoda</taxon>
        <taxon>Insecta</taxon>
        <taxon>Pterygota</taxon>
        <taxon>Neoptera</taxon>
        <taxon>Endopterygota</taxon>
        <taxon>Coleoptera</taxon>
        <taxon>Polyphaga</taxon>
        <taxon>Cucujiformia</taxon>
        <taxon>Coccinelloidea</taxon>
        <taxon>Coccinellidae</taxon>
        <taxon>Epilachninae</taxon>
        <taxon>Epilachnini</taxon>
        <taxon>Henosepilachna</taxon>
    </lineage>
</organism>